<evidence type="ECO:0000259" key="1">
    <source>
        <dbReference type="Pfam" id="PF00078"/>
    </source>
</evidence>
<dbReference type="Pfam" id="PF00078">
    <property type="entry name" value="RVT_1"/>
    <property type="match status" value="1"/>
</dbReference>
<keyword evidence="2" id="KW-0548">Nucleotidyltransferase</keyword>
<name>A0A2I0T6H5_LIMLA</name>
<dbReference type="PANTHER" id="PTHR33332">
    <property type="entry name" value="REVERSE TRANSCRIPTASE DOMAIN-CONTAINING PROTEIN"/>
    <property type="match status" value="1"/>
</dbReference>
<reference evidence="3" key="2">
    <citation type="submission" date="2017-12" db="EMBL/GenBank/DDBJ databases">
        <title>Genome sequence of the Bar-tailed Godwit (Limosa lapponica baueri).</title>
        <authorList>
            <person name="Lima N.C.B."/>
            <person name="Parody-Merino A.M."/>
            <person name="Battley P.F."/>
            <person name="Fidler A.E."/>
            <person name="Prosdocimi F."/>
        </authorList>
    </citation>
    <scope>NUCLEOTIDE SEQUENCE [LARGE SCALE GENOMIC DNA]</scope>
</reference>
<keyword evidence="2" id="KW-0695">RNA-directed DNA polymerase</keyword>
<sequence>MVSASFMKNNTALSDEGSNMVTKDEKAEVLNAFSASVFSSRVSCSLSSQTPELVDGGGEQNKAPIIQREMVGDLLQHLDVHKSMGPDGIHLRVLREVLTGPLSIIYQHSWQPGEVPVDWCLANVTAIHKKGWKEDPGNYRPVSLTLVPGKVMEQITPSAIMQHMKDTQVTRPRQHGFMKGRSCLTNLISFCDKVTRLVGEGKAVDVVYLSFNKAFDMVCHSILLEKLAAHGLDRSALHWVKNWLEAGPKERW</sequence>
<dbReference type="InterPro" id="IPR043502">
    <property type="entry name" value="DNA/RNA_pol_sf"/>
</dbReference>
<dbReference type="GO" id="GO:0003964">
    <property type="term" value="F:RNA-directed DNA polymerase activity"/>
    <property type="evidence" value="ECO:0007669"/>
    <property type="project" value="UniProtKB-KW"/>
</dbReference>
<keyword evidence="3" id="KW-1185">Reference proteome</keyword>
<evidence type="ECO:0000313" key="2">
    <source>
        <dbReference type="EMBL" id="PKU29396.1"/>
    </source>
</evidence>
<protein>
    <submittedName>
        <fullName evidence="2">Rna-directed dna polymerase from mobile element jockey-like</fullName>
    </submittedName>
</protein>
<dbReference type="OrthoDB" id="416454at2759"/>
<organism evidence="2 3">
    <name type="scientific">Limosa lapponica baueri</name>
    <dbReference type="NCBI Taxonomy" id="1758121"/>
    <lineage>
        <taxon>Eukaryota</taxon>
        <taxon>Metazoa</taxon>
        <taxon>Chordata</taxon>
        <taxon>Craniata</taxon>
        <taxon>Vertebrata</taxon>
        <taxon>Euteleostomi</taxon>
        <taxon>Archelosauria</taxon>
        <taxon>Archosauria</taxon>
        <taxon>Dinosauria</taxon>
        <taxon>Saurischia</taxon>
        <taxon>Theropoda</taxon>
        <taxon>Coelurosauria</taxon>
        <taxon>Aves</taxon>
        <taxon>Neognathae</taxon>
        <taxon>Neoaves</taxon>
        <taxon>Charadriiformes</taxon>
        <taxon>Scolopacidae</taxon>
        <taxon>Limosa</taxon>
    </lineage>
</organism>
<dbReference type="Proteomes" id="UP000233556">
    <property type="component" value="Unassembled WGS sequence"/>
</dbReference>
<feature type="domain" description="Reverse transcriptase" evidence="1">
    <location>
        <begin position="127"/>
        <end position="244"/>
    </location>
</feature>
<evidence type="ECO:0000313" key="3">
    <source>
        <dbReference type="Proteomes" id="UP000233556"/>
    </source>
</evidence>
<dbReference type="SUPFAM" id="SSF56672">
    <property type="entry name" value="DNA/RNA polymerases"/>
    <property type="match status" value="1"/>
</dbReference>
<keyword evidence="2" id="KW-0808">Transferase</keyword>
<gene>
    <name evidence="2" type="ORF">llap_20300</name>
</gene>
<dbReference type="AlphaFoldDB" id="A0A2I0T6H5"/>
<proteinExistence type="predicted"/>
<accession>A0A2I0T6H5</accession>
<reference evidence="3" key="1">
    <citation type="submission" date="2017-11" db="EMBL/GenBank/DDBJ databases">
        <authorList>
            <person name="Lima N.C."/>
            <person name="Parody-Merino A.M."/>
            <person name="Battley P.F."/>
            <person name="Fidler A.E."/>
            <person name="Prosdocimi F."/>
        </authorList>
    </citation>
    <scope>NUCLEOTIDE SEQUENCE [LARGE SCALE GENOMIC DNA]</scope>
</reference>
<dbReference type="EMBL" id="KZ517210">
    <property type="protein sequence ID" value="PKU29396.1"/>
    <property type="molecule type" value="Genomic_DNA"/>
</dbReference>
<dbReference type="InterPro" id="IPR000477">
    <property type="entry name" value="RT_dom"/>
</dbReference>